<accession>A0A9P0F967</accession>
<dbReference type="PANTHER" id="PTHR13530">
    <property type="entry name" value="TBC1 DOMAIN FAMILY MEMBER 7"/>
    <property type="match status" value="1"/>
</dbReference>
<dbReference type="GO" id="GO:0032007">
    <property type="term" value="P:negative regulation of TOR signaling"/>
    <property type="evidence" value="ECO:0007669"/>
    <property type="project" value="TreeGrafter"/>
</dbReference>
<reference evidence="12" key="1">
    <citation type="submission" date="2021-12" db="EMBL/GenBank/DDBJ databases">
        <authorList>
            <person name="King R."/>
        </authorList>
    </citation>
    <scope>NUCLEOTIDE SEQUENCE</scope>
</reference>
<dbReference type="GO" id="GO:0005096">
    <property type="term" value="F:GTPase activator activity"/>
    <property type="evidence" value="ECO:0007669"/>
    <property type="project" value="UniProtKB-KW"/>
</dbReference>
<keyword evidence="13" id="KW-1185">Reference proteome</keyword>
<dbReference type="AlphaFoldDB" id="A0A9P0F967"/>
<evidence type="ECO:0000256" key="8">
    <source>
        <dbReference type="ARBA" id="ARBA00023228"/>
    </source>
</evidence>
<feature type="domain" description="Rab-GAP TBC" evidence="11">
    <location>
        <begin position="49"/>
        <end position="228"/>
    </location>
</feature>
<evidence type="ECO:0000256" key="4">
    <source>
        <dbReference type="ARBA" id="ARBA00015455"/>
    </source>
</evidence>
<dbReference type="GO" id="GO:0031410">
    <property type="term" value="C:cytoplasmic vesicle"/>
    <property type="evidence" value="ECO:0007669"/>
    <property type="project" value="UniProtKB-SubCell"/>
</dbReference>
<protein>
    <recommendedName>
        <fullName evidence="4">TBC1 domain family member 7</fullName>
    </recommendedName>
</protein>
<dbReference type="InterPro" id="IPR035969">
    <property type="entry name" value="Rab-GAP_TBC_sf"/>
</dbReference>
<evidence type="ECO:0000313" key="13">
    <source>
        <dbReference type="Proteomes" id="UP001152759"/>
    </source>
</evidence>
<dbReference type="InterPro" id="IPR000195">
    <property type="entry name" value="Rab-GAP-TBC_dom"/>
</dbReference>
<sequence>MLKDGRNFRSSYYEKVGFRNIDDSKYLDVILASKDLDLNRLSQFCLRFTVPGVHRALVWKLVLKVLPFNKECHSFVTYARQDQYNDLRNALIEMKYIDKAMPESQIVIAMWLLENKCLKFTWKLEIELHRHFLHICQVLCSVFFNEVDIYWVSKGFFNCVKTFENSVSWLVEFSKNLLFKTDSALHCHLLNIESLHKVPYHSWFRSCFAGTLHELALLKVWDKVICGAHKILCVVSVALLRTFRHSLMSCNNIADVSHCFLQVSLKVNQDTHTYFKHPISGSGGARTLVPLFKPFLMLAATVFHVTNGESALWGMGNNFKPVLRTTTFHATRRLAVHWLCKTKHSSTEVNKTSLPIKLSMCHTSINDRI</sequence>
<dbReference type="Proteomes" id="UP001152759">
    <property type="component" value="Chromosome 8"/>
</dbReference>
<evidence type="ECO:0000256" key="2">
    <source>
        <dbReference type="ARBA" id="ARBA00004541"/>
    </source>
</evidence>
<dbReference type="Gene3D" id="1.10.10.750">
    <property type="entry name" value="Ypt/Rab-GAP domain of gyp1p, domain 1"/>
    <property type="match status" value="1"/>
</dbReference>
<evidence type="ECO:0000256" key="10">
    <source>
        <dbReference type="ARBA" id="ARBA00046045"/>
    </source>
</evidence>
<gene>
    <name evidence="12" type="ORF">BEMITA_LOCUS12916</name>
</gene>
<proteinExistence type="predicted"/>
<evidence type="ECO:0000256" key="7">
    <source>
        <dbReference type="ARBA" id="ARBA00023136"/>
    </source>
</evidence>
<evidence type="ECO:0000256" key="3">
    <source>
        <dbReference type="ARBA" id="ARBA00004656"/>
    </source>
</evidence>
<dbReference type="Gene3D" id="1.10.8.680">
    <property type="entry name" value="Ypt/Rab-GAP domain of gyp1p, domain 2"/>
    <property type="match status" value="1"/>
</dbReference>
<comment type="function">
    <text evidence="10">Non-catalytic component of the TSC-TBC complex, a multiprotein complex that acts as a negative regulator of the canonical mTORC1 complex, an evolutionarily conserved central nutrient sensor that stimulates anabolic reactions and macromolecule biosynthesis to promote cellular biomass generation and growth. The TSC-TBC complex acts as a GTPase-activating protein (GAP) for the small GTPase RHEB, a direct activator of the protein kinase activity of mTORC1. In absence of nutrients, the TSC-TBC complex inhibits mTORC1, thereby preventing phosphorylation of ribosomal protein S6 kinase (RPS6KB1 and RPS6KB2) and EIF4EBP1 (4E-BP1) by the mTORC1 signaling. The TSC-TBC complex is inactivated in response to nutrients, relieving inhibition of mTORC1.</text>
</comment>
<evidence type="ECO:0000256" key="5">
    <source>
        <dbReference type="ARBA" id="ARBA00022468"/>
    </source>
</evidence>
<dbReference type="GO" id="GO:0005765">
    <property type="term" value="C:lysosomal membrane"/>
    <property type="evidence" value="ECO:0007669"/>
    <property type="project" value="UniProtKB-SubCell"/>
</dbReference>
<keyword evidence="7" id="KW-0472">Membrane</keyword>
<evidence type="ECO:0000256" key="9">
    <source>
        <dbReference type="ARBA" id="ARBA00023329"/>
    </source>
</evidence>
<name>A0A9P0F967_BEMTA</name>
<dbReference type="Gene3D" id="1.10.472.80">
    <property type="entry name" value="Ypt/Rab-GAP domain of gyp1p, domain 3"/>
    <property type="match status" value="1"/>
</dbReference>
<evidence type="ECO:0000259" key="11">
    <source>
        <dbReference type="PROSITE" id="PS50086"/>
    </source>
</evidence>
<organism evidence="12 13">
    <name type="scientific">Bemisia tabaci</name>
    <name type="common">Sweetpotato whitefly</name>
    <name type="synonym">Aleurodes tabaci</name>
    <dbReference type="NCBI Taxonomy" id="7038"/>
    <lineage>
        <taxon>Eukaryota</taxon>
        <taxon>Metazoa</taxon>
        <taxon>Ecdysozoa</taxon>
        <taxon>Arthropoda</taxon>
        <taxon>Hexapoda</taxon>
        <taxon>Insecta</taxon>
        <taxon>Pterygota</taxon>
        <taxon>Neoptera</taxon>
        <taxon>Paraneoptera</taxon>
        <taxon>Hemiptera</taxon>
        <taxon>Sternorrhyncha</taxon>
        <taxon>Aleyrodoidea</taxon>
        <taxon>Aleyrodidae</taxon>
        <taxon>Aleyrodinae</taxon>
        <taxon>Bemisia</taxon>
    </lineage>
</organism>
<evidence type="ECO:0000256" key="1">
    <source>
        <dbReference type="ARBA" id="ARBA00004514"/>
    </source>
</evidence>
<dbReference type="InterPro" id="IPR039842">
    <property type="entry name" value="TBC1D7"/>
</dbReference>
<keyword evidence="5" id="KW-0343">GTPase activation</keyword>
<keyword evidence="9" id="KW-0968">Cytoplasmic vesicle</keyword>
<dbReference type="GO" id="GO:0005829">
    <property type="term" value="C:cytosol"/>
    <property type="evidence" value="ECO:0007669"/>
    <property type="project" value="UniProtKB-SubCell"/>
</dbReference>
<dbReference type="Pfam" id="PF00566">
    <property type="entry name" value="RabGAP-TBC"/>
    <property type="match status" value="1"/>
</dbReference>
<dbReference type="PANTHER" id="PTHR13530:SF3">
    <property type="entry name" value="TBC1 DOMAIN FAMILY MEMBER 7"/>
    <property type="match status" value="1"/>
</dbReference>
<dbReference type="InterPro" id="IPR043039">
    <property type="entry name" value="TBC1D7_dom2"/>
</dbReference>
<evidence type="ECO:0000313" key="12">
    <source>
        <dbReference type="EMBL" id="CAH0394642.1"/>
    </source>
</evidence>
<dbReference type="SUPFAM" id="SSF47923">
    <property type="entry name" value="Ypt/Rab-GAP domain of gyp1p"/>
    <property type="match status" value="1"/>
</dbReference>
<evidence type="ECO:0000256" key="6">
    <source>
        <dbReference type="ARBA" id="ARBA00022490"/>
    </source>
</evidence>
<dbReference type="EMBL" id="OU963869">
    <property type="protein sequence ID" value="CAH0394642.1"/>
    <property type="molecule type" value="Genomic_DNA"/>
</dbReference>
<keyword evidence="8" id="KW-0458">Lysosome</keyword>
<keyword evidence="6" id="KW-0963">Cytoplasm</keyword>
<dbReference type="PROSITE" id="PS50086">
    <property type="entry name" value="TBC_RABGAP"/>
    <property type="match status" value="1"/>
</dbReference>
<comment type="subcellular location">
    <subcellularLocation>
        <location evidence="1">Cytoplasm</location>
        <location evidence="1">Cytosol</location>
    </subcellularLocation>
    <subcellularLocation>
        <location evidence="2">Cytoplasmic vesicle</location>
    </subcellularLocation>
    <subcellularLocation>
        <location evidence="3">Lysosome membrane</location>
    </subcellularLocation>
</comment>